<dbReference type="Pfam" id="PF13420">
    <property type="entry name" value="Acetyltransf_4"/>
    <property type="match status" value="1"/>
</dbReference>
<evidence type="ECO:0000313" key="2">
    <source>
        <dbReference type="Proteomes" id="UP000234956"/>
    </source>
</evidence>
<dbReference type="NCBIfam" id="TIGR03585">
    <property type="entry name" value="PseH"/>
    <property type="match status" value="1"/>
</dbReference>
<dbReference type="Proteomes" id="UP000234956">
    <property type="component" value="Unassembled WGS sequence"/>
</dbReference>
<comment type="caution">
    <text evidence="1">The sequence shown here is derived from an EMBL/GenBank/DDBJ whole genome shotgun (WGS) entry which is preliminary data.</text>
</comment>
<dbReference type="Gene3D" id="3.40.630.30">
    <property type="match status" value="1"/>
</dbReference>
<proteinExistence type="predicted"/>
<dbReference type="AlphaFoldDB" id="A0A2I0V5X6"/>
<dbReference type="SUPFAM" id="SSF55729">
    <property type="entry name" value="Acyl-CoA N-acyltransferases (Nat)"/>
    <property type="match status" value="1"/>
</dbReference>
<sequence length="187" mass="22547">MSMEFKLLDEDGLDLVMKWRTSEHVTKFMYTDIEPDLNKQRKWFEKINKDYTQLNWVIVYKDSPIGLISLNNIDYIHEKASSGFYIGELEYSIVSSRILPYFLNFYFFEMKFNKLVIEVLSINESMLKMDYHYGFRKVGTLTQHIKKDGVYYDVEVLEILKDKWINNYQKYHKLRAPFELRGKNSNE</sequence>
<dbReference type="GO" id="GO:0016740">
    <property type="term" value="F:transferase activity"/>
    <property type="evidence" value="ECO:0007669"/>
    <property type="project" value="UniProtKB-KW"/>
</dbReference>
<protein>
    <submittedName>
        <fullName evidence="1">UDP-4-amino-4, 6-dideoxy-N-acetyl-beta-L-altrosamine N-acetyltransferase</fullName>
    </submittedName>
</protein>
<organism evidence="1 2">
    <name type="scientific">Lysinibacillus fusiformis</name>
    <dbReference type="NCBI Taxonomy" id="28031"/>
    <lineage>
        <taxon>Bacteria</taxon>
        <taxon>Bacillati</taxon>
        <taxon>Bacillota</taxon>
        <taxon>Bacilli</taxon>
        <taxon>Bacillales</taxon>
        <taxon>Bacillaceae</taxon>
        <taxon>Lysinibacillus</taxon>
    </lineage>
</organism>
<dbReference type="PANTHER" id="PTHR43415:SF3">
    <property type="entry name" value="GNAT-FAMILY ACETYLTRANSFERASE"/>
    <property type="match status" value="1"/>
</dbReference>
<dbReference type="EMBL" id="PDFK01000001">
    <property type="protein sequence ID" value="PKU53622.1"/>
    <property type="molecule type" value="Genomic_DNA"/>
</dbReference>
<dbReference type="InterPro" id="IPR016181">
    <property type="entry name" value="Acyl_CoA_acyltransferase"/>
</dbReference>
<gene>
    <name evidence="1" type="primary">pseH</name>
    <name evidence="1" type="ORF">CRI88_04685</name>
</gene>
<name>A0A2I0V5X6_9BACI</name>
<dbReference type="RefSeq" id="WP_089934795.1">
    <property type="nucleotide sequence ID" value="NZ_PDFK01000001.1"/>
</dbReference>
<dbReference type="PANTHER" id="PTHR43415">
    <property type="entry name" value="SPERMIDINE N(1)-ACETYLTRANSFERASE"/>
    <property type="match status" value="1"/>
</dbReference>
<evidence type="ECO:0000313" key="1">
    <source>
        <dbReference type="EMBL" id="PKU53622.1"/>
    </source>
</evidence>
<keyword evidence="1" id="KW-0808">Transferase</keyword>
<dbReference type="InterPro" id="IPR020036">
    <property type="entry name" value="PseH"/>
</dbReference>
<accession>A0A2I0V5X6</accession>
<reference evidence="1 2" key="1">
    <citation type="submission" date="2017-10" db="EMBL/GenBank/DDBJ databases">
        <title>Draft genome of Lysinibacillus fusiformis strain Juneja, a laboratory-derived pathogen of Drosophila melanogaster.</title>
        <authorList>
            <person name="Smith B.R."/>
            <person name="Unckless R.L."/>
        </authorList>
    </citation>
    <scope>NUCLEOTIDE SEQUENCE [LARGE SCALE GENOMIC DNA]</scope>
    <source>
        <strain evidence="1 2">Juneja</strain>
    </source>
</reference>